<dbReference type="PANTHER" id="PTHR10887">
    <property type="entry name" value="DNA2/NAM7 HELICASE FAMILY"/>
    <property type="match status" value="1"/>
</dbReference>
<dbReference type="InterPro" id="IPR041677">
    <property type="entry name" value="DNA2/NAM7_AAA_11"/>
</dbReference>
<dbReference type="GO" id="GO:0004386">
    <property type="term" value="F:helicase activity"/>
    <property type="evidence" value="ECO:0007669"/>
    <property type="project" value="UniProtKB-KW"/>
</dbReference>
<dbReference type="CDD" id="cd18808">
    <property type="entry name" value="SF1_C_Upf1"/>
    <property type="match status" value="1"/>
</dbReference>
<dbReference type="SUPFAM" id="SSF52540">
    <property type="entry name" value="P-loop containing nucleoside triphosphate hydrolases"/>
    <property type="match status" value="1"/>
</dbReference>
<comment type="caution">
    <text evidence="8">The sequence shown here is derived from an EMBL/GenBank/DDBJ whole genome shotgun (WGS) entry which is preliminary data.</text>
</comment>
<dbReference type="FunFam" id="3.40.50.300:FF:000326">
    <property type="entry name" value="P-loop containing nucleoside triphosphate hydrolase"/>
    <property type="match status" value="1"/>
</dbReference>
<dbReference type="InterPro" id="IPR027417">
    <property type="entry name" value="P-loop_NTPase"/>
</dbReference>
<proteinExistence type="predicted"/>
<evidence type="ECO:0000256" key="3">
    <source>
        <dbReference type="ARBA" id="ARBA00022806"/>
    </source>
</evidence>
<dbReference type="Gene3D" id="3.40.50.300">
    <property type="entry name" value="P-loop containing nucleotide triphosphate hydrolases"/>
    <property type="match status" value="3"/>
</dbReference>
<evidence type="ECO:0000313" key="9">
    <source>
        <dbReference type="Proteomes" id="UP001196413"/>
    </source>
</evidence>
<dbReference type="InterPro" id="IPR057373">
    <property type="entry name" value="ZNFX1"/>
</dbReference>
<feature type="domain" description="DNA2/NAM7 helicase-like C-terminal" evidence="6">
    <location>
        <begin position="1329"/>
        <end position="1517"/>
    </location>
</feature>
<evidence type="ECO:0000256" key="2">
    <source>
        <dbReference type="ARBA" id="ARBA00022801"/>
    </source>
</evidence>
<accession>A0AAD5RAJ6</accession>
<evidence type="ECO:0000259" key="7">
    <source>
        <dbReference type="Pfam" id="PF25396"/>
    </source>
</evidence>
<dbReference type="Pfam" id="PF13086">
    <property type="entry name" value="AAA_11"/>
    <property type="match status" value="2"/>
</dbReference>
<dbReference type="InterPro" id="IPR041679">
    <property type="entry name" value="DNA2/NAM7-like_C"/>
</dbReference>
<evidence type="ECO:0000259" key="5">
    <source>
        <dbReference type="Pfam" id="PF13086"/>
    </source>
</evidence>
<organism evidence="8 9">
    <name type="scientific">Parelaphostrongylus tenuis</name>
    <name type="common">Meningeal worm</name>
    <dbReference type="NCBI Taxonomy" id="148309"/>
    <lineage>
        <taxon>Eukaryota</taxon>
        <taxon>Metazoa</taxon>
        <taxon>Ecdysozoa</taxon>
        <taxon>Nematoda</taxon>
        <taxon>Chromadorea</taxon>
        <taxon>Rhabditida</taxon>
        <taxon>Rhabditina</taxon>
        <taxon>Rhabditomorpha</taxon>
        <taxon>Strongyloidea</taxon>
        <taxon>Metastrongylidae</taxon>
        <taxon>Parelaphostrongylus</taxon>
    </lineage>
</organism>
<sequence length="1672" mass="191215">MSITRSISIGTHRIARCLLLLYPQAPTKATCRNILIAVMSVKLERAHRTPFGGLTYRLVSLVRETIAFKVSVQGKSRCVEVRPVDGFLRAGYSIILTVIPLSNQDHIEANLIIQWTEIDPRDPGGVSAAFEANRHCSVIRYCLNSDFLNCDSNESPLSLPKADSNRRNEIRLPWMALKSGCMTFPIKDENVVWRAIVKIVAKLGVYHIMLDRAPLYYNISCFEKNEEISKEVHDHLQALDRIVHPVLLLIDDCEGKFGESIKCSFSERMYIFEVNGQQGAGIALATMENTYEDLNEWCAHFANLVRKKEERRRIRLSENTASGSRYPYVLGDSWNDNGRSHQSDIQPSHSYKNVSSRDEAIASYEDIMEALTFVQNNQSGVKKVFEFANPYVYNRLASPFCDMVPNTNLMRLLCCMMSGENGEHVDDSTRQLIECIISTSYINTVCEWFGGADVDDSPLWSSDFCDFVSVIMDLFTVLVNYDYYQEVSDAWTSFYSVLDGVPEKFWNRVTIKRQLEERAAELNEKMISGSPSYATVEEVRCDPATGNEWSDESYEVADKYFEIVDKFVHSQWGECELRPPPCDFRTLSEEPEKADIFVDELPYLRRAIVKGHYDDAAHYLDVQFRLLREDLVSPLRCGLSIYKLTGAARNRTFSRKLDTLPYNLFISELQSIYGLEVHAKYGLPVIFVKLSSGSMFDLPLRDCLMFGQVVCLSSDGFCKDIHLAKVIDKQRTLADGIIGISLLDEEDTISKKRSYLMADTNSYLDAYQYVLHAIKEFSPYYPLPFERYIVRGRCDVRKPAYLRTEKDENEYHDDSDILDYYMKIRSSAQVRNHELIIGSSSRNLNEVDAHTVEERPKVDITIRNRVVIDGIAYELDKFEQEFKSQKLNDSQRKAIFYALTNELAIIQGPPGTGKTHVGVEIVRILLQNRLRYGIVEPILVTAFTNNAVDQFAEKLLSVVESDMEKSYVEHDGPLFVRLGTRSGSTVLKKAGMTWSCVLGTFYWLTSANVRNKMRNEARKRKDARDPLVGACSILYFSKRKLIGYNTIAMSGLIPEHLQCEFSSFQKNNYDSNGEPLDDDETIACWLLGRTYTNDPASVPDENYGEEGDVIRTLPSASESDESDDEIYLTEQKWSIIEDCSEKDVLLLGSRYKRFSFSCSPKFARQIGIDEKLVHDFAEIENKILQVKPMSCDDAKNVESAFSLPKHRRWELYKLWTAQLVEQVRNELPRYMKDFRVACEEFKELQIDESAEVLRRCMVIFATTTGVSMRRKLLEKLRCRIVLIEEASEVFEAHVLASLLPSIDHAILIGDHQQLRPIPAVHHLGRRYNLDVSLFERLVRNGFPYAMLSVQYRMNVDITSNIIRPYFYPHIIDADSVKRYPDVPGMDERCFFWMHEGPETHFVDTFSVANQTEVEMTISLVSHLKRQGVDLNEITIIAMYSAQVTEIQKAVFSQFGSSVDGQPFLAVESVDCFQGKENRIVIVSLVRSEADTIGFLSVENRITVALSRARHGMYVIGNFLYLSQRSPLWSRIVERMSRNGLASFALRIRCKCHGNTQAITHPWEFTEKSPEGGCLERCNVKLQCGHTCPRRCHPIDDHDSWKCEQPCLRKCQDKRYRHPCSGMCWEDCGKCLQMVNVPLRCGHLSSNVQCYSAATAVCPERCEKYLSCGHRCP</sequence>
<dbReference type="GO" id="GO:0016787">
    <property type="term" value="F:hydrolase activity"/>
    <property type="evidence" value="ECO:0007669"/>
    <property type="project" value="UniProtKB-KW"/>
</dbReference>
<dbReference type="GO" id="GO:0031048">
    <property type="term" value="P:regulatory ncRNA-mediated heterochromatin formation"/>
    <property type="evidence" value="ECO:0007669"/>
    <property type="project" value="TreeGrafter"/>
</dbReference>
<dbReference type="GO" id="GO:0005694">
    <property type="term" value="C:chromosome"/>
    <property type="evidence" value="ECO:0007669"/>
    <property type="project" value="UniProtKB-ARBA"/>
</dbReference>
<evidence type="ECO:0000259" key="6">
    <source>
        <dbReference type="Pfam" id="PF13087"/>
    </source>
</evidence>
<keyword evidence="3" id="KW-0347">Helicase</keyword>
<keyword evidence="9" id="KW-1185">Reference proteome</keyword>
<dbReference type="Pfam" id="PF13087">
    <property type="entry name" value="AAA_12"/>
    <property type="match status" value="1"/>
</dbReference>
<reference evidence="8" key="1">
    <citation type="submission" date="2021-06" db="EMBL/GenBank/DDBJ databases">
        <title>Parelaphostrongylus tenuis whole genome reference sequence.</title>
        <authorList>
            <person name="Garwood T.J."/>
            <person name="Larsen P.A."/>
            <person name="Fountain-Jones N.M."/>
            <person name="Garbe J.R."/>
            <person name="Macchietto M.G."/>
            <person name="Kania S.A."/>
            <person name="Gerhold R.W."/>
            <person name="Richards J.E."/>
            <person name="Wolf T.M."/>
        </authorList>
    </citation>
    <scope>NUCLEOTIDE SEQUENCE</scope>
    <source>
        <strain evidence="8">MNPRO001-30</strain>
        <tissue evidence="8">Meninges</tissue>
    </source>
</reference>
<gene>
    <name evidence="8" type="ORF">KIN20_035026</name>
</gene>
<dbReference type="CDD" id="cd06008">
    <property type="entry name" value="NF-X1-zinc-finger"/>
    <property type="match status" value="1"/>
</dbReference>
<evidence type="ECO:0000256" key="4">
    <source>
        <dbReference type="ARBA" id="ARBA00022840"/>
    </source>
</evidence>
<dbReference type="InterPro" id="IPR047187">
    <property type="entry name" value="SF1_C_Upf1"/>
</dbReference>
<evidence type="ECO:0000256" key="1">
    <source>
        <dbReference type="ARBA" id="ARBA00022741"/>
    </source>
</evidence>
<keyword evidence="4" id="KW-0067">ATP-binding</keyword>
<feature type="domain" description="DNA2/NAM7 helicase helicase" evidence="5">
    <location>
        <begin position="886"/>
        <end position="982"/>
    </location>
</feature>
<dbReference type="InterPro" id="IPR045055">
    <property type="entry name" value="DNA2/NAM7-like"/>
</dbReference>
<evidence type="ECO:0000313" key="8">
    <source>
        <dbReference type="EMBL" id="KAJ1372778.1"/>
    </source>
</evidence>
<feature type="domain" description="ZNFX1" evidence="7">
    <location>
        <begin position="701"/>
        <end position="760"/>
    </location>
</feature>
<keyword evidence="2" id="KW-0378">Hydrolase</keyword>
<protein>
    <recommendedName>
        <fullName evidence="10">NFX1-type zinc finger-containing protein 1</fullName>
    </recommendedName>
</protein>
<name>A0AAD5RAJ6_PARTN</name>
<evidence type="ECO:0008006" key="10">
    <source>
        <dbReference type="Google" id="ProtNLM"/>
    </source>
</evidence>
<keyword evidence="1" id="KW-0547">Nucleotide-binding</keyword>
<dbReference type="GO" id="GO:0031380">
    <property type="term" value="C:nuclear RNA-directed RNA polymerase complex"/>
    <property type="evidence" value="ECO:0007669"/>
    <property type="project" value="TreeGrafter"/>
</dbReference>
<feature type="domain" description="DNA2/NAM7 helicase helicase" evidence="5">
    <location>
        <begin position="1225"/>
        <end position="1317"/>
    </location>
</feature>
<dbReference type="PANTHER" id="PTHR10887:SF341">
    <property type="entry name" value="NFX1-TYPE ZINC FINGER-CONTAINING PROTEIN 1"/>
    <property type="match status" value="1"/>
</dbReference>
<dbReference type="EMBL" id="JAHQIW010007183">
    <property type="protein sequence ID" value="KAJ1372778.1"/>
    <property type="molecule type" value="Genomic_DNA"/>
</dbReference>
<dbReference type="Pfam" id="PF25396">
    <property type="entry name" value="ZNFX1"/>
    <property type="match status" value="1"/>
</dbReference>
<dbReference type="Proteomes" id="UP001196413">
    <property type="component" value="Unassembled WGS sequence"/>
</dbReference>
<dbReference type="GO" id="GO:0005524">
    <property type="term" value="F:ATP binding"/>
    <property type="evidence" value="ECO:0007669"/>
    <property type="project" value="UniProtKB-KW"/>
</dbReference>